<dbReference type="InterPro" id="IPR052638">
    <property type="entry name" value="PiggyBac_TE-derived"/>
</dbReference>
<dbReference type="Proteomes" id="UP001162156">
    <property type="component" value="Unassembled WGS sequence"/>
</dbReference>
<organism evidence="2 3">
    <name type="scientific">Rhamnusium bicolor</name>
    <dbReference type="NCBI Taxonomy" id="1586634"/>
    <lineage>
        <taxon>Eukaryota</taxon>
        <taxon>Metazoa</taxon>
        <taxon>Ecdysozoa</taxon>
        <taxon>Arthropoda</taxon>
        <taxon>Hexapoda</taxon>
        <taxon>Insecta</taxon>
        <taxon>Pterygota</taxon>
        <taxon>Neoptera</taxon>
        <taxon>Endopterygota</taxon>
        <taxon>Coleoptera</taxon>
        <taxon>Polyphaga</taxon>
        <taxon>Cucujiformia</taxon>
        <taxon>Chrysomeloidea</taxon>
        <taxon>Cerambycidae</taxon>
        <taxon>Lepturinae</taxon>
        <taxon>Rhagiini</taxon>
        <taxon>Rhamnusium</taxon>
    </lineage>
</organism>
<protein>
    <recommendedName>
        <fullName evidence="4">Transposase</fullName>
    </recommendedName>
</protein>
<evidence type="ECO:0000313" key="3">
    <source>
        <dbReference type="Proteomes" id="UP001162156"/>
    </source>
</evidence>
<evidence type="ECO:0000256" key="1">
    <source>
        <dbReference type="SAM" id="MobiDB-lite"/>
    </source>
</evidence>
<dbReference type="EMBL" id="JANEYF010002598">
    <property type="protein sequence ID" value="KAJ8944395.1"/>
    <property type="molecule type" value="Genomic_DNA"/>
</dbReference>
<proteinExistence type="predicted"/>
<evidence type="ECO:0008006" key="4">
    <source>
        <dbReference type="Google" id="ProtNLM"/>
    </source>
</evidence>
<gene>
    <name evidence="2" type="ORF">NQ314_009485</name>
</gene>
<dbReference type="PANTHER" id="PTHR47055:SF3">
    <property type="entry name" value="PHORBOL-ESTER_DAG-TYPE DOMAIN-CONTAINING PROTEIN"/>
    <property type="match status" value="1"/>
</dbReference>
<dbReference type="AlphaFoldDB" id="A0AAV8XZ25"/>
<sequence>MDIHFVRGLTLQEALEIAYADDLDVDQVYIQPPEANVLTDEESGDDENECDINRLSGRQLSARAEIVLSNSERTGAEDDDGDRVEETKNCPGTSSDKSIRVSVDKNYSWIQGDFEAQKKDFPSPDYNAYANMSPVELLELFFDSEVIKIVVTVASNSYGISPMNQVKRYSRKDKKHIQVSRPFVIGEYNSGMGGTDLMDGGRKSGKAISQLDFRGEIVNVYLTRYGNAPKRVGRPSTSKNSITLNRISGDLRYDRQDHLLVEIPEKKKRICADEGCCFIIRTMCKKFNVGLCLP</sequence>
<dbReference type="PANTHER" id="PTHR47055">
    <property type="entry name" value="DDE_TNP_1_7 DOMAIN-CONTAINING PROTEIN"/>
    <property type="match status" value="1"/>
</dbReference>
<reference evidence="2" key="1">
    <citation type="journal article" date="2023" name="Insect Mol. Biol.">
        <title>Genome sequencing provides insights into the evolution of gene families encoding plant cell wall-degrading enzymes in longhorned beetles.</title>
        <authorList>
            <person name="Shin N.R."/>
            <person name="Okamura Y."/>
            <person name="Kirsch R."/>
            <person name="Pauchet Y."/>
        </authorList>
    </citation>
    <scope>NUCLEOTIDE SEQUENCE</scope>
    <source>
        <strain evidence="2">RBIC_L_NR</strain>
    </source>
</reference>
<comment type="caution">
    <text evidence="2">The sequence shown here is derived from an EMBL/GenBank/DDBJ whole genome shotgun (WGS) entry which is preliminary data.</text>
</comment>
<dbReference type="GO" id="GO:0043565">
    <property type="term" value="F:sequence-specific DNA binding"/>
    <property type="evidence" value="ECO:0007669"/>
    <property type="project" value="TreeGrafter"/>
</dbReference>
<evidence type="ECO:0000313" key="2">
    <source>
        <dbReference type="EMBL" id="KAJ8944395.1"/>
    </source>
</evidence>
<feature type="region of interest" description="Disordered" evidence="1">
    <location>
        <begin position="69"/>
        <end position="97"/>
    </location>
</feature>
<name>A0AAV8XZ25_9CUCU</name>
<accession>A0AAV8XZ25</accession>
<keyword evidence="3" id="KW-1185">Reference proteome</keyword>